<sequence length="113" mass="12682">MSWKQYDEQYSKKLFDIVASEETLRNVISSVTRNWQSIILTGLLALILVYIFSIIGYTFFQRDFALEVDPLDDEPPATVFTKDPSPETCSADGGCPLPVPVVEEKGDDKDDGM</sequence>
<feature type="transmembrane region" description="Helical" evidence="6">
    <location>
        <begin position="38"/>
        <end position="60"/>
    </location>
</feature>
<dbReference type="GO" id="GO:0005220">
    <property type="term" value="F:inositol 1,4,5-trisphosphate-gated calcium channel activity"/>
    <property type="evidence" value="ECO:0007669"/>
    <property type="project" value="TreeGrafter"/>
</dbReference>
<evidence type="ECO:0000256" key="3">
    <source>
        <dbReference type="ARBA" id="ARBA00022989"/>
    </source>
</evidence>
<feature type="non-terminal residue" evidence="8">
    <location>
        <position position="113"/>
    </location>
</feature>
<evidence type="ECO:0000256" key="6">
    <source>
        <dbReference type="SAM" id="Phobius"/>
    </source>
</evidence>
<proteinExistence type="predicted"/>
<dbReference type="PANTHER" id="PTHR13715:SF102">
    <property type="entry name" value="INOSITOL 1,4,5-TRISPHOSPHATE RECEPTOR"/>
    <property type="match status" value="1"/>
</dbReference>
<dbReference type="GO" id="GO:0016529">
    <property type="term" value="C:sarcoplasmic reticulum"/>
    <property type="evidence" value="ECO:0007669"/>
    <property type="project" value="TreeGrafter"/>
</dbReference>
<dbReference type="EMBL" id="KZ412891">
    <property type="protein sequence ID" value="PIO53437.1"/>
    <property type="molecule type" value="Genomic_DNA"/>
</dbReference>
<evidence type="ECO:0000256" key="1">
    <source>
        <dbReference type="ARBA" id="ARBA00004141"/>
    </source>
</evidence>
<protein>
    <recommendedName>
        <fullName evidence="7">Ion transport domain-containing protein</fullName>
    </recommendedName>
</protein>
<dbReference type="Proteomes" id="UP000230423">
    <property type="component" value="Unassembled WGS sequence"/>
</dbReference>
<dbReference type="GO" id="GO:0051209">
    <property type="term" value="P:release of sequestered calcium ion into cytosol"/>
    <property type="evidence" value="ECO:0007669"/>
    <property type="project" value="TreeGrafter"/>
</dbReference>
<dbReference type="AlphaFoldDB" id="A0A2G9T638"/>
<evidence type="ECO:0000259" key="7">
    <source>
        <dbReference type="Pfam" id="PF00520"/>
    </source>
</evidence>
<keyword evidence="4 6" id="KW-0472">Membrane</keyword>
<organism evidence="8 9">
    <name type="scientific">Teladorsagia circumcincta</name>
    <name type="common">Brown stomach worm</name>
    <name type="synonym">Ostertagia circumcincta</name>
    <dbReference type="NCBI Taxonomy" id="45464"/>
    <lineage>
        <taxon>Eukaryota</taxon>
        <taxon>Metazoa</taxon>
        <taxon>Ecdysozoa</taxon>
        <taxon>Nematoda</taxon>
        <taxon>Chromadorea</taxon>
        <taxon>Rhabditida</taxon>
        <taxon>Rhabditina</taxon>
        <taxon>Rhabditomorpha</taxon>
        <taxon>Strongyloidea</taxon>
        <taxon>Trichostrongylidae</taxon>
        <taxon>Teladorsagia</taxon>
    </lineage>
</organism>
<dbReference type="GO" id="GO:0005886">
    <property type="term" value="C:plasma membrane"/>
    <property type="evidence" value="ECO:0007669"/>
    <property type="project" value="TreeGrafter"/>
</dbReference>
<dbReference type="GO" id="GO:0005789">
    <property type="term" value="C:endoplasmic reticulum membrane"/>
    <property type="evidence" value="ECO:0007669"/>
    <property type="project" value="TreeGrafter"/>
</dbReference>
<accession>A0A2G9T638</accession>
<name>A0A2G9T638_TELCI</name>
<evidence type="ECO:0000256" key="4">
    <source>
        <dbReference type="ARBA" id="ARBA00023136"/>
    </source>
</evidence>
<evidence type="ECO:0000256" key="2">
    <source>
        <dbReference type="ARBA" id="ARBA00022692"/>
    </source>
</evidence>
<feature type="compositionally biased region" description="Basic and acidic residues" evidence="5">
    <location>
        <begin position="102"/>
        <end position="113"/>
    </location>
</feature>
<feature type="domain" description="Ion transport" evidence="7">
    <location>
        <begin position="14"/>
        <end position="65"/>
    </location>
</feature>
<feature type="region of interest" description="Disordered" evidence="5">
    <location>
        <begin position="81"/>
        <end position="113"/>
    </location>
</feature>
<keyword evidence="2 6" id="KW-0812">Transmembrane</keyword>
<evidence type="ECO:0000313" key="8">
    <source>
        <dbReference type="EMBL" id="PIO53437.1"/>
    </source>
</evidence>
<reference evidence="8 9" key="1">
    <citation type="submission" date="2015-09" db="EMBL/GenBank/DDBJ databases">
        <title>Draft genome of the parasitic nematode Teladorsagia circumcincta isolate WARC Sus (inbred).</title>
        <authorList>
            <person name="Mitreva M."/>
        </authorList>
    </citation>
    <scope>NUCLEOTIDE SEQUENCE [LARGE SCALE GENOMIC DNA]</scope>
    <source>
        <strain evidence="8 9">S</strain>
    </source>
</reference>
<dbReference type="Pfam" id="PF00520">
    <property type="entry name" value="Ion_trans"/>
    <property type="match status" value="1"/>
</dbReference>
<dbReference type="GO" id="GO:0070679">
    <property type="term" value="F:inositol 1,4,5 trisphosphate binding"/>
    <property type="evidence" value="ECO:0007669"/>
    <property type="project" value="TreeGrafter"/>
</dbReference>
<dbReference type="InterPro" id="IPR015925">
    <property type="entry name" value="Ryanodine_IP3_receptor"/>
</dbReference>
<comment type="subcellular location">
    <subcellularLocation>
        <location evidence="1">Membrane</location>
        <topology evidence="1">Multi-pass membrane protein</topology>
    </subcellularLocation>
</comment>
<dbReference type="PANTHER" id="PTHR13715">
    <property type="entry name" value="RYANODINE RECEPTOR AND IP3 RECEPTOR"/>
    <property type="match status" value="1"/>
</dbReference>
<evidence type="ECO:0000256" key="5">
    <source>
        <dbReference type="SAM" id="MobiDB-lite"/>
    </source>
</evidence>
<dbReference type="InterPro" id="IPR005821">
    <property type="entry name" value="Ion_trans_dom"/>
</dbReference>
<keyword evidence="9" id="KW-1185">Reference proteome</keyword>
<dbReference type="GO" id="GO:0035091">
    <property type="term" value="F:phosphatidylinositol binding"/>
    <property type="evidence" value="ECO:0007669"/>
    <property type="project" value="TreeGrafter"/>
</dbReference>
<evidence type="ECO:0000313" key="9">
    <source>
        <dbReference type="Proteomes" id="UP000230423"/>
    </source>
</evidence>
<keyword evidence="3 6" id="KW-1133">Transmembrane helix</keyword>
<dbReference type="GO" id="GO:0030667">
    <property type="term" value="C:secretory granule membrane"/>
    <property type="evidence" value="ECO:0007669"/>
    <property type="project" value="TreeGrafter"/>
</dbReference>
<gene>
    <name evidence="8" type="ORF">TELCIR_25228</name>
</gene>
<dbReference type="OrthoDB" id="5846092at2759"/>
<dbReference type="GO" id="GO:0005509">
    <property type="term" value="F:calcium ion binding"/>
    <property type="evidence" value="ECO:0007669"/>
    <property type="project" value="TreeGrafter"/>
</dbReference>